<evidence type="ECO:0000313" key="9">
    <source>
        <dbReference type="Proteomes" id="UP000008311"/>
    </source>
</evidence>
<gene>
    <name evidence="8" type="ORF">RCOM_0723800</name>
</gene>
<dbReference type="GO" id="GO:0005506">
    <property type="term" value="F:iron ion binding"/>
    <property type="evidence" value="ECO:0007669"/>
    <property type="project" value="InterPro"/>
</dbReference>
<dbReference type="InParanoid" id="B9SFV3"/>
<keyword evidence="3" id="KW-0847">Vitamin C</keyword>
<dbReference type="PROSITE" id="PS51471">
    <property type="entry name" value="FE2OG_OXY"/>
    <property type="match status" value="1"/>
</dbReference>
<sequence length="411" mass="46752">MSVDHREATPVTGEGNGVVAAVESVKQTNTATATATTTTAATTTTTTTTNAPVVVGSVTASQRLRLNPNKDHKPESYEDLQLDFCPSVFSSLERYLPPSMLSVSRENKVKFMRDILLKYLPHGERTRAQRQREYRQKIISNYQPLNRELYAMHPSSFFVPSFIKAINDNTEESFRHIMSEPSPGVFTFEMLQPHFCNLLLSEVENFEKWVNDSKFRIMRPNTMNKYGAVLDDFGLETMLDKLMDGFIRPISKVFFPEVGGSTLDSHHGFVVEYGKDRDVDLGFHVDDSEVTLNVCLGKQFSGGDLFFRGIRCDKHVNTGSQSEEIYDYKHEPGKAVLHRGRHRHGARATTTGHRINLLLWCRSSVFREMKKYQKDFSTWCGECLREKKERQRLSIAATKSELLKKEGETAT</sequence>
<dbReference type="SMART" id="SM00702">
    <property type="entry name" value="P4Hc"/>
    <property type="match status" value="1"/>
</dbReference>
<keyword evidence="9" id="KW-1185">Reference proteome</keyword>
<dbReference type="InterPro" id="IPR005123">
    <property type="entry name" value="Oxoglu/Fe-dep_dioxygenase_dom"/>
</dbReference>
<evidence type="ECO:0000256" key="3">
    <source>
        <dbReference type="ARBA" id="ARBA00022896"/>
    </source>
</evidence>
<protein>
    <submittedName>
        <fullName evidence="8">Oxidoreductase, putative</fullName>
    </submittedName>
</protein>
<evidence type="ECO:0000256" key="2">
    <source>
        <dbReference type="ARBA" id="ARBA00022723"/>
    </source>
</evidence>
<dbReference type="Gene3D" id="2.60.120.620">
    <property type="entry name" value="q2cbj1_9rhob like domain"/>
    <property type="match status" value="1"/>
</dbReference>
<dbReference type="EMBL" id="EQ973947">
    <property type="protein sequence ID" value="EEF37496.1"/>
    <property type="molecule type" value="Genomic_DNA"/>
</dbReference>
<evidence type="ECO:0000256" key="5">
    <source>
        <dbReference type="ARBA" id="ARBA00023002"/>
    </source>
</evidence>
<organism evidence="8 9">
    <name type="scientific">Ricinus communis</name>
    <name type="common">Castor bean</name>
    <dbReference type="NCBI Taxonomy" id="3988"/>
    <lineage>
        <taxon>Eukaryota</taxon>
        <taxon>Viridiplantae</taxon>
        <taxon>Streptophyta</taxon>
        <taxon>Embryophyta</taxon>
        <taxon>Tracheophyta</taxon>
        <taxon>Spermatophyta</taxon>
        <taxon>Magnoliopsida</taxon>
        <taxon>eudicotyledons</taxon>
        <taxon>Gunneridae</taxon>
        <taxon>Pentapetalae</taxon>
        <taxon>rosids</taxon>
        <taxon>fabids</taxon>
        <taxon>Malpighiales</taxon>
        <taxon>Euphorbiaceae</taxon>
        <taxon>Acalyphoideae</taxon>
        <taxon>Acalypheae</taxon>
        <taxon>Ricinus</taxon>
    </lineage>
</organism>
<name>B9SFV3_RICCO</name>
<dbReference type="InterPro" id="IPR006620">
    <property type="entry name" value="Pro_4_hyd_alph"/>
</dbReference>
<keyword evidence="2" id="KW-0479">Metal-binding</keyword>
<dbReference type="PANTHER" id="PTHR24014">
    <property type="entry name" value="2-OXOGLUTARATE AND IRON-DEPENDENT OXYGENASE DOMAIN-CONTAINING PROTEIN 2"/>
    <property type="match status" value="1"/>
</dbReference>
<evidence type="ECO:0000256" key="4">
    <source>
        <dbReference type="ARBA" id="ARBA00022964"/>
    </source>
</evidence>
<keyword evidence="5" id="KW-0560">Oxidoreductase</keyword>
<dbReference type="GO" id="GO:0031418">
    <property type="term" value="F:L-ascorbic acid binding"/>
    <property type="evidence" value="ECO:0007669"/>
    <property type="project" value="UniProtKB-KW"/>
</dbReference>
<dbReference type="GO" id="GO:0016705">
    <property type="term" value="F:oxidoreductase activity, acting on paired donors, with incorporation or reduction of molecular oxygen"/>
    <property type="evidence" value="ECO:0007669"/>
    <property type="project" value="InterPro"/>
</dbReference>
<dbReference type="eggNOG" id="KOG1971">
    <property type="taxonomic scope" value="Eukaryota"/>
</dbReference>
<dbReference type="Pfam" id="PF25238">
    <property type="entry name" value="OGFOD2-like"/>
    <property type="match status" value="1"/>
</dbReference>
<accession>B9SFV3</accession>
<keyword evidence="6" id="KW-0408">Iron</keyword>
<evidence type="ECO:0000313" key="8">
    <source>
        <dbReference type="EMBL" id="EEF37496.1"/>
    </source>
</evidence>
<dbReference type="GO" id="GO:0051213">
    <property type="term" value="F:dioxygenase activity"/>
    <property type="evidence" value="ECO:0007669"/>
    <property type="project" value="UniProtKB-KW"/>
</dbReference>
<dbReference type="FunCoup" id="B9SFV3">
    <property type="interactions" value="2407"/>
</dbReference>
<evidence type="ECO:0000256" key="6">
    <source>
        <dbReference type="ARBA" id="ARBA00023004"/>
    </source>
</evidence>
<keyword evidence="4" id="KW-0223">Dioxygenase</keyword>
<proteinExistence type="predicted"/>
<dbReference type="AlphaFoldDB" id="B9SFV3"/>
<evidence type="ECO:0000256" key="1">
    <source>
        <dbReference type="ARBA" id="ARBA00001961"/>
    </source>
</evidence>
<dbReference type="Proteomes" id="UP000008311">
    <property type="component" value="Unassembled WGS sequence"/>
</dbReference>
<reference evidence="9" key="1">
    <citation type="journal article" date="2010" name="Nat. Biotechnol.">
        <title>Draft genome sequence of the oilseed species Ricinus communis.</title>
        <authorList>
            <person name="Chan A.P."/>
            <person name="Crabtree J."/>
            <person name="Zhao Q."/>
            <person name="Lorenzi H."/>
            <person name="Orvis J."/>
            <person name="Puiu D."/>
            <person name="Melake-Berhan A."/>
            <person name="Jones K.M."/>
            <person name="Redman J."/>
            <person name="Chen G."/>
            <person name="Cahoon E.B."/>
            <person name="Gedil M."/>
            <person name="Stanke M."/>
            <person name="Haas B.J."/>
            <person name="Wortman J.R."/>
            <person name="Fraser-Liggett C.M."/>
            <person name="Ravel J."/>
            <person name="Rabinowicz P.D."/>
        </authorList>
    </citation>
    <scope>NUCLEOTIDE SEQUENCE [LARGE SCALE GENOMIC DNA]</scope>
    <source>
        <strain evidence="9">cv. Hale</strain>
    </source>
</reference>
<dbReference type="OrthoDB" id="1736837at2759"/>
<evidence type="ECO:0000259" key="7">
    <source>
        <dbReference type="PROSITE" id="PS51471"/>
    </source>
</evidence>
<dbReference type="PANTHER" id="PTHR24014:SF4">
    <property type="entry name" value="2-OXOGLUTARATE AND IRON-DEPENDENT OXYGENASE DOMAIN-CONTAINING PROTEIN 2"/>
    <property type="match status" value="1"/>
</dbReference>
<feature type="domain" description="Fe2OG dioxygenase" evidence="7">
    <location>
        <begin position="264"/>
        <end position="363"/>
    </location>
</feature>
<comment type="cofactor">
    <cofactor evidence="1">
        <name>L-ascorbate</name>
        <dbReference type="ChEBI" id="CHEBI:38290"/>
    </cofactor>
</comment>
<dbReference type="KEGG" id="rcu:8286378"/>